<dbReference type="AlphaFoldDB" id="A0A7D5QGN4"/>
<reference evidence="5 6" key="1">
    <citation type="submission" date="2020-06" db="EMBL/GenBank/DDBJ databases">
        <title>NJ-3-1, isolated from saline soil.</title>
        <authorList>
            <person name="Cui H.L."/>
            <person name="Shi X."/>
        </authorList>
    </citation>
    <scope>NUCLEOTIDE SEQUENCE [LARGE SCALE GENOMIC DNA]</scope>
    <source>
        <strain evidence="5 6">NJ-3-1</strain>
        <plasmid evidence="5 6">unnamed1</plasmid>
    </source>
</reference>
<accession>A0A7D5QGN4</accession>
<keyword evidence="4" id="KW-0460">Magnesium</keyword>
<dbReference type="PANTHER" id="PTHR43768">
    <property type="entry name" value="TREHALOSE 6-PHOSPHATE PHOSPHATASE"/>
    <property type="match status" value="1"/>
</dbReference>
<sequence length="290" mass="30339">MSGESDRDPPPLLEEPFPALRDRVAGAPGLLVCLDFDGTLAPIVEDPAAAELSSGARDALVRLVDRPSVEVAVVSGRSLADLRERVDVPGVHLAGNHGLELDVVGGEECEAGGEEAGAADRTGAVDPEVEGIRPAVAAAVTELRSELADVPGSLVEDKGLTASVHYRRTPEEHVGTVEEAVTAAVAAADGLRLTRGKRVFELRPDVEGGKDRAVRLLRDRHPAYRTLFVGDDVTDEDAFDELRPTGVAVLVGDRADTAASVRVHDPEAVVRLLRWLAGVPVGGDEGAASG</sequence>
<dbReference type="InterPro" id="IPR044651">
    <property type="entry name" value="OTSB-like"/>
</dbReference>
<dbReference type="GO" id="GO:0046872">
    <property type="term" value="F:metal ion binding"/>
    <property type="evidence" value="ECO:0007669"/>
    <property type="project" value="UniProtKB-KW"/>
</dbReference>
<dbReference type="Gene3D" id="3.30.70.1020">
    <property type="entry name" value="Trehalose-6-phosphate phosphatase related protein, domain 2"/>
    <property type="match status" value="1"/>
</dbReference>
<dbReference type="GeneID" id="56039922"/>
<geneLocation type="plasmid" evidence="5 6">
    <name>unnamed1</name>
</geneLocation>
<dbReference type="NCBIfam" id="TIGR00685">
    <property type="entry name" value="T6PP"/>
    <property type="match status" value="1"/>
</dbReference>
<dbReference type="InterPro" id="IPR006379">
    <property type="entry name" value="HAD-SF_hydro_IIB"/>
</dbReference>
<dbReference type="PANTHER" id="PTHR43768:SF3">
    <property type="entry name" value="TREHALOSE 6-PHOSPHATE PHOSPHATASE"/>
    <property type="match status" value="1"/>
</dbReference>
<dbReference type="InterPro" id="IPR023214">
    <property type="entry name" value="HAD_sf"/>
</dbReference>
<protein>
    <recommendedName>
        <fullName evidence="4">Trehalose 6-phosphate phosphatase</fullName>
        <ecNumber evidence="4">3.1.3.12</ecNumber>
    </recommendedName>
</protein>
<dbReference type="Proteomes" id="UP000509626">
    <property type="component" value="Plasmid unnamed1"/>
</dbReference>
<evidence type="ECO:0000256" key="4">
    <source>
        <dbReference type="RuleBase" id="RU361117"/>
    </source>
</evidence>
<dbReference type="GO" id="GO:0005992">
    <property type="term" value="P:trehalose biosynthetic process"/>
    <property type="evidence" value="ECO:0007669"/>
    <property type="project" value="UniProtKB-UniPathway"/>
</dbReference>
<keyword evidence="3 4" id="KW-0378">Hydrolase</keyword>
<dbReference type="SUPFAM" id="SSF56784">
    <property type="entry name" value="HAD-like"/>
    <property type="match status" value="1"/>
</dbReference>
<evidence type="ECO:0000256" key="2">
    <source>
        <dbReference type="ARBA" id="ARBA00008770"/>
    </source>
</evidence>
<dbReference type="KEGG" id="halu:HUG12_20645"/>
<evidence type="ECO:0000256" key="1">
    <source>
        <dbReference type="ARBA" id="ARBA00005199"/>
    </source>
</evidence>
<keyword evidence="4" id="KW-0479">Metal-binding</keyword>
<dbReference type="EMBL" id="CP058580">
    <property type="protein sequence ID" value="QLG64201.1"/>
    <property type="molecule type" value="Genomic_DNA"/>
</dbReference>
<proteinExistence type="inferred from homology"/>
<organism evidence="5 6">
    <name type="scientific">Halorarum salinum</name>
    <dbReference type="NCBI Taxonomy" id="2743089"/>
    <lineage>
        <taxon>Archaea</taxon>
        <taxon>Methanobacteriati</taxon>
        <taxon>Methanobacteriota</taxon>
        <taxon>Stenosarchaea group</taxon>
        <taxon>Halobacteria</taxon>
        <taxon>Halobacteriales</taxon>
        <taxon>Haloferacaceae</taxon>
        <taxon>Halorarum</taxon>
    </lineage>
</organism>
<dbReference type="EC" id="3.1.3.12" evidence="4"/>
<dbReference type="RefSeq" id="WP_179270784.1">
    <property type="nucleotide sequence ID" value="NZ_CP058580.1"/>
</dbReference>
<name>A0A7D5QGN4_9EURY</name>
<dbReference type="Gene3D" id="3.40.50.1000">
    <property type="entry name" value="HAD superfamily/HAD-like"/>
    <property type="match status" value="1"/>
</dbReference>
<gene>
    <name evidence="5" type="primary">otsB</name>
    <name evidence="5" type="ORF">HUG12_20645</name>
</gene>
<comment type="pathway">
    <text evidence="1 4">Glycan biosynthesis; trehalose biosynthesis.</text>
</comment>
<dbReference type="UniPathway" id="UPA00299"/>
<evidence type="ECO:0000313" key="5">
    <source>
        <dbReference type="EMBL" id="QLG64201.1"/>
    </source>
</evidence>
<dbReference type="OrthoDB" id="70105at2157"/>
<comment type="function">
    <text evidence="4">Removes the phosphate from trehalose 6-phosphate to produce free trehalose.</text>
</comment>
<evidence type="ECO:0000256" key="3">
    <source>
        <dbReference type="ARBA" id="ARBA00022801"/>
    </source>
</evidence>
<dbReference type="GO" id="GO:0004805">
    <property type="term" value="F:trehalose-phosphatase activity"/>
    <property type="evidence" value="ECO:0007669"/>
    <property type="project" value="UniProtKB-EC"/>
</dbReference>
<keyword evidence="5" id="KW-0614">Plasmid</keyword>
<comment type="similarity">
    <text evidence="2 4">Belongs to the trehalose phosphatase family.</text>
</comment>
<dbReference type="InterPro" id="IPR003337">
    <property type="entry name" value="Trehalose_PPase"/>
</dbReference>
<dbReference type="Pfam" id="PF02358">
    <property type="entry name" value="Trehalose_PPase"/>
    <property type="match status" value="1"/>
</dbReference>
<keyword evidence="6" id="KW-1185">Reference proteome</keyword>
<evidence type="ECO:0000313" key="6">
    <source>
        <dbReference type="Proteomes" id="UP000509626"/>
    </source>
</evidence>
<comment type="cofactor">
    <cofactor evidence="4">
        <name>Mg(2+)</name>
        <dbReference type="ChEBI" id="CHEBI:18420"/>
    </cofactor>
</comment>
<dbReference type="InterPro" id="IPR036412">
    <property type="entry name" value="HAD-like_sf"/>
</dbReference>
<dbReference type="NCBIfam" id="TIGR01484">
    <property type="entry name" value="HAD-SF-IIB"/>
    <property type="match status" value="1"/>
</dbReference>
<comment type="catalytic activity">
    <reaction evidence="4">
        <text>alpha,alpha-trehalose 6-phosphate + H2O = alpha,alpha-trehalose + phosphate</text>
        <dbReference type="Rhea" id="RHEA:23420"/>
        <dbReference type="ChEBI" id="CHEBI:15377"/>
        <dbReference type="ChEBI" id="CHEBI:16551"/>
        <dbReference type="ChEBI" id="CHEBI:43474"/>
        <dbReference type="ChEBI" id="CHEBI:58429"/>
        <dbReference type="EC" id="3.1.3.12"/>
    </reaction>
</comment>